<evidence type="ECO:0000313" key="2">
    <source>
        <dbReference type="Proteomes" id="UP000297900"/>
    </source>
</evidence>
<dbReference type="RefSeq" id="WP_135154559.1">
    <property type="nucleotide sequence ID" value="NZ_SOMN01000057.1"/>
</dbReference>
<comment type="caution">
    <text evidence="1">The sequence shown here is derived from an EMBL/GenBank/DDBJ whole genome shotgun (WGS) entry which is preliminary data.</text>
</comment>
<dbReference type="Proteomes" id="UP000297900">
    <property type="component" value="Unassembled WGS sequence"/>
</dbReference>
<protein>
    <submittedName>
        <fullName evidence="1">Uncharacterized protein</fullName>
    </submittedName>
</protein>
<dbReference type="OrthoDB" id="1350443at2"/>
<evidence type="ECO:0000313" key="1">
    <source>
        <dbReference type="EMBL" id="TFE19531.1"/>
    </source>
</evidence>
<dbReference type="EMBL" id="SOMN01000057">
    <property type="protein sequence ID" value="TFE19531.1"/>
    <property type="molecule type" value="Genomic_DNA"/>
</dbReference>
<dbReference type="AlphaFoldDB" id="A0A4Y8LQU7"/>
<name>A0A4Y8LQU7_9BACL</name>
<gene>
    <name evidence="1" type="ORF">E2980_22860</name>
</gene>
<accession>A0A4Y8LQU7</accession>
<proteinExistence type="predicted"/>
<sequence length="181" mass="20752">MDLNGVRPIQQEVEQTLAEWSGKPLEGARLMIQKYGLPDGATRDMLVWYNNGPWKRTIVYRHPVPHNFPMPHPDFLEQTINYAVPPERFDDIAKFDGSVIMDRTKGEVSARCHEEAMNYLTLNLVNDIVTSKRSVEDARKFYAETAMKHSIHYQPTPYTTGLLFPIPQNTADPDVVVVKPR</sequence>
<keyword evidence="2" id="KW-1185">Reference proteome</keyword>
<organism evidence="1 2">
    <name type="scientific">Cohnella luojiensis</name>
    <dbReference type="NCBI Taxonomy" id="652876"/>
    <lineage>
        <taxon>Bacteria</taxon>
        <taxon>Bacillati</taxon>
        <taxon>Bacillota</taxon>
        <taxon>Bacilli</taxon>
        <taxon>Bacillales</taxon>
        <taxon>Paenibacillaceae</taxon>
        <taxon>Cohnella</taxon>
    </lineage>
</organism>
<reference evidence="1 2" key="1">
    <citation type="submission" date="2019-03" db="EMBL/GenBank/DDBJ databases">
        <title>Cohnella endophytica sp. nov., a novel endophytic bacterium isolated from bark of Sonneratia apetala.</title>
        <authorList>
            <person name="Tuo L."/>
        </authorList>
    </citation>
    <scope>NUCLEOTIDE SEQUENCE [LARGE SCALE GENOMIC DNA]</scope>
    <source>
        <strain evidence="1 2">CCTCC AB 208254</strain>
    </source>
</reference>